<name>A0A2J7QN16_9NEOP</name>
<evidence type="ECO:0000256" key="3">
    <source>
        <dbReference type="ARBA" id="ARBA00022552"/>
    </source>
</evidence>
<accession>A0A2J7QN16</accession>
<dbReference type="Proteomes" id="UP000235965">
    <property type="component" value="Unassembled WGS sequence"/>
</dbReference>
<keyword evidence="3" id="KW-0698">rRNA processing</keyword>
<sequence>MALEKENGLLGARGKFIVVAQEIAFAKILAGNDKTLRERGVRRLGRWLNARSRGKCDFTEDDLMRIWKGLFYCMWMADKPLVQEELAEKISHLVHCFNKTDLAITFIQCFYSTMVTEWNSIDQFRYDKFLMFVRRFLRQTFEFCRKCNWNAEVIQEVCKGFSATILSIQPSVTSEQPGSLVMHFCDIYLQELSKVSRGELPVDMLTTFLHPFICYLAEQENGRLRNKVESDIFHYLVKQSDAGLELEEIRRAWAQAHSDGGREGRDQIEEDDDSDVDSETSVGETVEDGPLDPRAGLVDVQLPQLMFDAEHIAEALQQQSQRCARKKNRNTLKSLAEKFCKLGAGAYPQAAIEHLMKSKPKIERFRLTDKDIYRAALQLTDYEKDVERRRGKKKKHGRKKLNQDVATENDANTAVTGDANKMLILVAGENQNNSTSSVTPTVEVSSDSGVTDECLPKEVVHVGVMESNSEDGQQSKEETEENSCENSVAAPGMKRKCSFLVTELENMDVRLQQLKVRRRESPKSLKAGKDKKNERSKKRPKVSLAAQSSATGTGISVGGEWKVSNVAETTSKPDIAVSSVTPSGKKVNIALSRNSAQGVREYRMAVIRSPAIPFDAGKKPGQGVLKSNLTGSRINPFYKLNKKKKLNS</sequence>
<comment type="caution">
    <text evidence="6">The sequence shown here is derived from an EMBL/GenBank/DDBJ whole genome shotgun (WGS) entry which is preliminary data.</text>
</comment>
<feature type="region of interest" description="Disordered" evidence="5">
    <location>
        <begin position="256"/>
        <end position="294"/>
    </location>
</feature>
<dbReference type="PANTHER" id="PTHR13026">
    <property type="entry name" value="NNP-1 PROTEIN NOVEL NUCLEAR PROTEIN 1 NOP52"/>
    <property type="match status" value="1"/>
</dbReference>
<dbReference type="InParanoid" id="A0A2J7QN16"/>
<reference evidence="6 7" key="1">
    <citation type="submission" date="2017-12" db="EMBL/GenBank/DDBJ databases">
        <title>Hemimetabolous genomes reveal molecular basis of termite eusociality.</title>
        <authorList>
            <person name="Harrison M.C."/>
            <person name="Jongepier E."/>
            <person name="Robertson H.M."/>
            <person name="Arning N."/>
            <person name="Bitard-Feildel T."/>
            <person name="Chao H."/>
            <person name="Childers C.P."/>
            <person name="Dinh H."/>
            <person name="Doddapaneni H."/>
            <person name="Dugan S."/>
            <person name="Gowin J."/>
            <person name="Greiner C."/>
            <person name="Han Y."/>
            <person name="Hu H."/>
            <person name="Hughes D.S.T."/>
            <person name="Huylmans A.-K."/>
            <person name="Kemena C."/>
            <person name="Kremer L.P.M."/>
            <person name="Lee S.L."/>
            <person name="Lopez-Ezquerra A."/>
            <person name="Mallet L."/>
            <person name="Monroy-Kuhn J.M."/>
            <person name="Moser A."/>
            <person name="Murali S.C."/>
            <person name="Muzny D.M."/>
            <person name="Otani S."/>
            <person name="Piulachs M.-D."/>
            <person name="Poelchau M."/>
            <person name="Qu J."/>
            <person name="Schaub F."/>
            <person name="Wada-Katsumata A."/>
            <person name="Worley K.C."/>
            <person name="Xie Q."/>
            <person name="Ylla G."/>
            <person name="Poulsen M."/>
            <person name="Gibbs R.A."/>
            <person name="Schal C."/>
            <person name="Richards S."/>
            <person name="Belles X."/>
            <person name="Korb J."/>
            <person name="Bornberg-Bauer E."/>
        </authorList>
    </citation>
    <scope>NUCLEOTIDE SEQUENCE [LARGE SCALE GENOMIC DNA]</scope>
    <source>
        <tissue evidence="6">Whole body</tissue>
    </source>
</reference>
<dbReference type="EMBL" id="NEVH01013201">
    <property type="protein sequence ID" value="PNF29981.1"/>
    <property type="molecule type" value="Genomic_DNA"/>
</dbReference>
<evidence type="ECO:0000313" key="7">
    <source>
        <dbReference type="Proteomes" id="UP000235965"/>
    </source>
</evidence>
<feature type="compositionally biased region" description="Basic residues" evidence="5">
    <location>
        <begin position="389"/>
        <end position="400"/>
    </location>
</feature>
<evidence type="ECO:0000256" key="1">
    <source>
        <dbReference type="ARBA" id="ARBA00004123"/>
    </source>
</evidence>
<dbReference type="PANTHER" id="PTHR13026:SF0">
    <property type="entry name" value="RIBOSOMAL RNA PROCESSING 1B"/>
    <property type="match status" value="1"/>
</dbReference>
<dbReference type="FunCoup" id="A0A2J7QN16">
    <property type="interactions" value="706"/>
</dbReference>
<dbReference type="Pfam" id="PF05997">
    <property type="entry name" value="Nop52"/>
    <property type="match status" value="1"/>
</dbReference>
<dbReference type="GO" id="GO:0005634">
    <property type="term" value="C:nucleus"/>
    <property type="evidence" value="ECO:0007669"/>
    <property type="project" value="UniProtKB-SubCell"/>
</dbReference>
<gene>
    <name evidence="6" type="ORF">B7P43_G06966</name>
</gene>
<dbReference type="InterPro" id="IPR010301">
    <property type="entry name" value="RRP1"/>
</dbReference>
<evidence type="ECO:0008006" key="8">
    <source>
        <dbReference type="Google" id="ProtNLM"/>
    </source>
</evidence>
<evidence type="ECO:0000313" key="6">
    <source>
        <dbReference type="EMBL" id="PNF29982.1"/>
    </source>
</evidence>
<proteinExistence type="inferred from homology"/>
<comment type="subcellular location">
    <subcellularLocation>
        <location evidence="1">Nucleus</location>
    </subcellularLocation>
</comment>
<feature type="region of interest" description="Disordered" evidence="5">
    <location>
        <begin position="466"/>
        <end position="489"/>
    </location>
</feature>
<protein>
    <recommendedName>
        <fullName evidence="8">Ribosomal RNA processing protein 1-like protein</fullName>
    </recommendedName>
</protein>
<keyword evidence="7" id="KW-1185">Reference proteome</keyword>
<dbReference type="AlphaFoldDB" id="A0A2J7QN16"/>
<keyword evidence="4" id="KW-0539">Nucleus</keyword>
<comment type="similarity">
    <text evidence="2">Belongs to the RRP1 family.</text>
</comment>
<dbReference type="OrthoDB" id="2019504at2759"/>
<feature type="compositionally biased region" description="Acidic residues" evidence="5">
    <location>
        <begin position="268"/>
        <end position="278"/>
    </location>
</feature>
<dbReference type="EMBL" id="NEVH01013201">
    <property type="protein sequence ID" value="PNF29982.1"/>
    <property type="molecule type" value="Genomic_DNA"/>
</dbReference>
<dbReference type="GO" id="GO:0006364">
    <property type="term" value="P:rRNA processing"/>
    <property type="evidence" value="ECO:0007669"/>
    <property type="project" value="UniProtKB-KW"/>
</dbReference>
<organism evidence="6 7">
    <name type="scientific">Cryptotermes secundus</name>
    <dbReference type="NCBI Taxonomy" id="105785"/>
    <lineage>
        <taxon>Eukaryota</taxon>
        <taxon>Metazoa</taxon>
        <taxon>Ecdysozoa</taxon>
        <taxon>Arthropoda</taxon>
        <taxon>Hexapoda</taxon>
        <taxon>Insecta</taxon>
        <taxon>Pterygota</taxon>
        <taxon>Neoptera</taxon>
        <taxon>Polyneoptera</taxon>
        <taxon>Dictyoptera</taxon>
        <taxon>Blattodea</taxon>
        <taxon>Blattoidea</taxon>
        <taxon>Termitoidae</taxon>
        <taxon>Kalotermitidae</taxon>
        <taxon>Cryptotermitinae</taxon>
        <taxon>Cryptotermes</taxon>
    </lineage>
</organism>
<feature type="region of interest" description="Disordered" evidence="5">
    <location>
        <begin position="385"/>
        <end position="409"/>
    </location>
</feature>
<evidence type="ECO:0000256" key="2">
    <source>
        <dbReference type="ARBA" id="ARBA00006374"/>
    </source>
</evidence>
<dbReference type="GO" id="GO:0030688">
    <property type="term" value="C:preribosome, small subunit precursor"/>
    <property type="evidence" value="ECO:0007669"/>
    <property type="project" value="InterPro"/>
</dbReference>
<evidence type="ECO:0000256" key="4">
    <source>
        <dbReference type="ARBA" id="ARBA00023242"/>
    </source>
</evidence>
<feature type="region of interest" description="Disordered" evidence="5">
    <location>
        <begin position="513"/>
        <end position="552"/>
    </location>
</feature>
<feature type="compositionally biased region" description="Basic and acidic residues" evidence="5">
    <location>
        <begin position="519"/>
        <end position="533"/>
    </location>
</feature>
<evidence type="ECO:0000256" key="5">
    <source>
        <dbReference type="SAM" id="MobiDB-lite"/>
    </source>
</evidence>
<dbReference type="STRING" id="105785.A0A2J7QN16"/>